<keyword evidence="1" id="KW-0472">Membrane</keyword>
<proteinExistence type="predicted"/>
<evidence type="ECO:0000313" key="2">
    <source>
        <dbReference type="EMBL" id="CAD2174957.1"/>
    </source>
</evidence>
<name>A0A6V7VJ57_MELEN</name>
<dbReference type="Proteomes" id="UP000580250">
    <property type="component" value="Unassembled WGS sequence"/>
</dbReference>
<comment type="caution">
    <text evidence="2">The sequence shown here is derived from an EMBL/GenBank/DDBJ whole genome shotgun (WGS) entry which is preliminary data.</text>
</comment>
<gene>
    <name evidence="2" type="ORF">MENT_LOCUS26656</name>
</gene>
<feature type="transmembrane region" description="Helical" evidence="1">
    <location>
        <begin position="23"/>
        <end position="45"/>
    </location>
</feature>
<sequence>MENVTNRDLGIKMFIQMIKKRKVFFVNLFEYTSLYVLLCVLKIAVKGGRKSYYFLSPFKKGRKATHY</sequence>
<organism evidence="2 3">
    <name type="scientific">Meloidogyne enterolobii</name>
    <name type="common">Root-knot nematode worm</name>
    <name type="synonym">Meloidogyne mayaguensis</name>
    <dbReference type="NCBI Taxonomy" id="390850"/>
    <lineage>
        <taxon>Eukaryota</taxon>
        <taxon>Metazoa</taxon>
        <taxon>Ecdysozoa</taxon>
        <taxon>Nematoda</taxon>
        <taxon>Chromadorea</taxon>
        <taxon>Rhabditida</taxon>
        <taxon>Tylenchina</taxon>
        <taxon>Tylenchomorpha</taxon>
        <taxon>Tylenchoidea</taxon>
        <taxon>Meloidogynidae</taxon>
        <taxon>Meloidogyninae</taxon>
        <taxon>Meloidogyne</taxon>
    </lineage>
</organism>
<accession>A0A6V7VJ57</accession>
<reference evidence="2 3" key="1">
    <citation type="submission" date="2020-08" db="EMBL/GenBank/DDBJ databases">
        <authorList>
            <person name="Koutsovoulos G."/>
            <person name="Danchin GJ E."/>
        </authorList>
    </citation>
    <scope>NUCLEOTIDE SEQUENCE [LARGE SCALE GENOMIC DNA]</scope>
</reference>
<keyword evidence="1" id="KW-1133">Transmembrane helix</keyword>
<keyword evidence="1" id="KW-0812">Transmembrane</keyword>
<protein>
    <submittedName>
        <fullName evidence="2">Uncharacterized protein</fullName>
    </submittedName>
</protein>
<evidence type="ECO:0000313" key="3">
    <source>
        <dbReference type="Proteomes" id="UP000580250"/>
    </source>
</evidence>
<evidence type="ECO:0000256" key="1">
    <source>
        <dbReference type="SAM" id="Phobius"/>
    </source>
</evidence>
<dbReference type="AlphaFoldDB" id="A0A6V7VJ57"/>
<dbReference type="EMBL" id="CAJEWN010000245">
    <property type="protein sequence ID" value="CAD2174957.1"/>
    <property type="molecule type" value="Genomic_DNA"/>
</dbReference>